<dbReference type="AlphaFoldDB" id="A0A9P7XTH1"/>
<sequence length="78" mass="8926">MMLSANSIWDTSERLPGMPANNHRIILSEIKPAVVRLSSEHARLFLDLSYELATTCRVRPRTLETDEEGDQLLLFQDL</sequence>
<proteinExistence type="predicted"/>
<evidence type="ECO:0000313" key="1">
    <source>
        <dbReference type="EMBL" id="KAG9065923.1"/>
    </source>
</evidence>
<name>A0A9P7XTH1_9FUNG</name>
<dbReference type="Proteomes" id="UP000707451">
    <property type="component" value="Unassembled WGS sequence"/>
</dbReference>
<reference evidence="1" key="1">
    <citation type="submission" date="2021-06" db="EMBL/GenBank/DDBJ databases">
        <title>Genome Sequence of Mortierella hyaline Strain SCG-10, a Cold-Adapted, Nitrate-Reducing Fungus Isolated from Soil in Minnesota, USA.</title>
        <authorList>
            <person name="Aldossari N."/>
        </authorList>
    </citation>
    <scope>NUCLEOTIDE SEQUENCE</scope>
    <source>
        <strain evidence="1">SCG-10</strain>
    </source>
</reference>
<organism evidence="1 2">
    <name type="scientific">Linnemannia hyalina</name>
    <dbReference type="NCBI Taxonomy" id="64524"/>
    <lineage>
        <taxon>Eukaryota</taxon>
        <taxon>Fungi</taxon>
        <taxon>Fungi incertae sedis</taxon>
        <taxon>Mucoromycota</taxon>
        <taxon>Mortierellomycotina</taxon>
        <taxon>Mortierellomycetes</taxon>
        <taxon>Mortierellales</taxon>
        <taxon>Mortierellaceae</taxon>
        <taxon>Linnemannia</taxon>
    </lineage>
</organism>
<dbReference type="EMBL" id="JAHRHY010000011">
    <property type="protein sequence ID" value="KAG9065923.1"/>
    <property type="molecule type" value="Genomic_DNA"/>
</dbReference>
<dbReference type="OrthoDB" id="2438799at2759"/>
<keyword evidence="2" id="KW-1185">Reference proteome</keyword>
<accession>A0A9P7XTH1</accession>
<protein>
    <submittedName>
        <fullName evidence="1">Uncharacterized protein</fullName>
    </submittedName>
</protein>
<gene>
    <name evidence="1" type="ORF">KI688_002220</name>
</gene>
<comment type="caution">
    <text evidence="1">The sequence shown here is derived from an EMBL/GenBank/DDBJ whole genome shotgun (WGS) entry which is preliminary data.</text>
</comment>
<evidence type="ECO:0000313" key="2">
    <source>
        <dbReference type="Proteomes" id="UP000707451"/>
    </source>
</evidence>